<evidence type="ECO:0000313" key="2">
    <source>
        <dbReference type="EMBL" id="MBC5580595.1"/>
    </source>
</evidence>
<accession>A0A923L0J5</accession>
<protein>
    <submittedName>
        <fullName evidence="2">Glycosyltransferase family 2 protein</fullName>
    </submittedName>
</protein>
<dbReference type="InterPro" id="IPR029044">
    <property type="entry name" value="Nucleotide-diphossugar_trans"/>
</dbReference>
<sequence>MHRLKRFKELVLLFFKMVREDGPGFTLRKMSGFLRRRLRRKKGRFLPARAELERQRREDVTALPRISICTALYNTDPKFLKEFLNSFLYQTDQNSELCLADASDSEHAYVRQIVSACKSPRIQYVKLDRNAGISENTNAAARLATGSYLALADHDDILSPNACYELAQAAASGAQFIYSDEALFSGDYLRPRVGHFKPDFAPYYLTNCNYICHIAAFSAELFWKVGGLRAEFDGSQDHDLFFRLTEKTKKICHIPKVLYYWRLHEGSTSSGVEAKPYVAEAAKRAIDEHLARKKIRGHAVDGRFPSTYKVEYDLRIKPLVSILIPNKDHVEDLSRCLESIYGKTTWPKFEVIVIENNSQDEATFRYYEEQQAAHANLRVARYEGAFNFSAINNFGRGQAQGKFLVLLNNDIEILTPDWIEQMVMLAKQPGVGAVGAMLYYPDDTVQHAGVITGLGGYAGHSHKYARRGHSGYMFRLATVQDLSAVTAAMMMVKTAVFDEVGGLDEGFTVAFNDVDFCLRLRGAGYSVLFTPYAEAYHCESKSRGLDKKGEAKERFDGERARLKARYGEVLLRDPFYNPSLTLDMEDFSEAAVLPAY</sequence>
<reference evidence="2" key="1">
    <citation type="submission" date="2020-08" db="EMBL/GenBank/DDBJ databases">
        <title>Genome public.</title>
        <authorList>
            <person name="Liu C."/>
            <person name="Sun Q."/>
        </authorList>
    </citation>
    <scope>NUCLEOTIDE SEQUENCE</scope>
    <source>
        <strain evidence="2">BX8</strain>
    </source>
</reference>
<evidence type="ECO:0000259" key="1">
    <source>
        <dbReference type="Pfam" id="PF00535"/>
    </source>
</evidence>
<name>A0A923L0J5_9FIRM</name>
<dbReference type="Gene3D" id="3.90.550.10">
    <property type="entry name" value="Spore Coat Polysaccharide Biosynthesis Protein SpsA, Chain A"/>
    <property type="match status" value="2"/>
</dbReference>
<gene>
    <name evidence="2" type="ORF">H8S23_03665</name>
</gene>
<comment type="caution">
    <text evidence="2">The sequence shown here is derived from an EMBL/GenBank/DDBJ whole genome shotgun (WGS) entry which is preliminary data.</text>
</comment>
<dbReference type="SUPFAM" id="SSF53448">
    <property type="entry name" value="Nucleotide-diphospho-sugar transferases"/>
    <property type="match status" value="2"/>
</dbReference>
<dbReference type="PANTHER" id="PTHR43179:SF7">
    <property type="entry name" value="RHAMNOSYLTRANSFERASE WBBL"/>
    <property type="match status" value="1"/>
</dbReference>
<dbReference type="Pfam" id="PF00535">
    <property type="entry name" value="Glycos_transf_2"/>
    <property type="match status" value="1"/>
</dbReference>
<dbReference type="CDD" id="cd04186">
    <property type="entry name" value="GT_2_like_c"/>
    <property type="match status" value="1"/>
</dbReference>
<dbReference type="EMBL" id="JACONZ010000001">
    <property type="protein sequence ID" value="MBC5580595.1"/>
    <property type="molecule type" value="Genomic_DNA"/>
</dbReference>
<organism evidence="2 3">
    <name type="scientific">Anaerofilum hominis</name>
    <dbReference type="NCBI Taxonomy" id="2763016"/>
    <lineage>
        <taxon>Bacteria</taxon>
        <taxon>Bacillati</taxon>
        <taxon>Bacillota</taxon>
        <taxon>Clostridia</taxon>
        <taxon>Eubacteriales</taxon>
        <taxon>Oscillospiraceae</taxon>
        <taxon>Anaerofilum</taxon>
    </lineage>
</organism>
<dbReference type="AlphaFoldDB" id="A0A923L0J5"/>
<feature type="domain" description="Glycosyltransferase 2-like" evidence="1">
    <location>
        <begin position="67"/>
        <end position="224"/>
    </location>
</feature>
<dbReference type="Proteomes" id="UP000659630">
    <property type="component" value="Unassembled WGS sequence"/>
</dbReference>
<proteinExistence type="predicted"/>
<evidence type="ECO:0000313" key="3">
    <source>
        <dbReference type="Proteomes" id="UP000659630"/>
    </source>
</evidence>
<dbReference type="PANTHER" id="PTHR43179">
    <property type="entry name" value="RHAMNOSYLTRANSFERASE WBBL"/>
    <property type="match status" value="1"/>
</dbReference>
<dbReference type="Pfam" id="PF13641">
    <property type="entry name" value="Glyco_tranf_2_3"/>
    <property type="match status" value="1"/>
</dbReference>
<dbReference type="InterPro" id="IPR001173">
    <property type="entry name" value="Glyco_trans_2-like"/>
</dbReference>
<dbReference type="RefSeq" id="WP_186886937.1">
    <property type="nucleotide sequence ID" value="NZ_JACONZ010000001.1"/>
</dbReference>
<keyword evidence="3" id="KW-1185">Reference proteome</keyword>